<comment type="cofactor">
    <cofactor evidence="2">
        <name>[4Fe-4S] cluster</name>
        <dbReference type="ChEBI" id="CHEBI:49883"/>
    </cofactor>
</comment>
<evidence type="ECO:0000256" key="3">
    <source>
        <dbReference type="ARBA" id="ARBA00002695"/>
    </source>
</evidence>
<name>A0A193FUD2_9BORD</name>
<dbReference type="PANTHER" id="PTHR43822:SF9">
    <property type="entry name" value="3-ISOPROPYLMALATE DEHYDRATASE"/>
    <property type="match status" value="1"/>
</dbReference>
<organism evidence="16 17">
    <name type="scientific">Bordetella bronchialis</name>
    <dbReference type="NCBI Taxonomy" id="463025"/>
    <lineage>
        <taxon>Bacteria</taxon>
        <taxon>Pseudomonadati</taxon>
        <taxon>Pseudomonadota</taxon>
        <taxon>Betaproteobacteria</taxon>
        <taxon>Burkholderiales</taxon>
        <taxon>Alcaligenaceae</taxon>
        <taxon>Bordetella</taxon>
    </lineage>
</organism>
<dbReference type="PROSITE" id="PS00450">
    <property type="entry name" value="ACONITASE_1"/>
    <property type="match status" value="1"/>
</dbReference>
<keyword evidence="8" id="KW-0004">4Fe-4S</keyword>
<evidence type="ECO:0000256" key="14">
    <source>
        <dbReference type="ARBA" id="ARBA00023304"/>
    </source>
</evidence>
<keyword evidence="14" id="KW-0100">Branched-chain amino acid biosynthesis</keyword>
<dbReference type="PRINTS" id="PR00415">
    <property type="entry name" value="ACONITASE"/>
</dbReference>
<comment type="subunit">
    <text evidence="5">Heterodimer of LeuC and LeuD.</text>
</comment>
<dbReference type="GO" id="GO:0009098">
    <property type="term" value="P:L-leucine biosynthetic process"/>
    <property type="evidence" value="ECO:0007669"/>
    <property type="project" value="UniProtKB-KW"/>
</dbReference>
<dbReference type="AlphaFoldDB" id="A0A193FUD2"/>
<feature type="domain" description="Aconitase/3-isopropylmalate dehydratase large subunit alpha/beta/alpha" evidence="15">
    <location>
        <begin position="19"/>
        <end position="469"/>
    </location>
</feature>
<evidence type="ECO:0000256" key="6">
    <source>
        <dbReference type="ARBA" id="ARBA00011998"/>
    </source>
</evidence>
<dbReference type="NCBIfam" id="NF009116">
    <property type="entry name" value="PRK12466.1"/>
    <property type="match status" value="1"/>
</dbReference>
<dbReference type="PANTHER" id="PTHR43822">
    <property type="entry name" value="HOMOACONITASE, MITOCHONDRIAL-RELATED"/>
    <property type="match status" value="1"/>
</dbReference>
<accession>A0A193FUD2</accession>
<dbReference type="InterPro" id="IPR015931">
    <property type="entry name" value="Acnase/IPM_dHydase_lsu_aba_1/3"/>
</dbReference>
<evidence type="ECO:0000256" key="8">
    <source>
        <dbReference type="ARBA" id="ARBA00022485"/>
    </source>
</evidence>
<evidence type="ECO:0000256" key="10">
    <source>
        <dbReference type="ARBA" id="ARBA00022723"/>
    </source>
</evidence>
<keyword evidence="7" id="KW-0432">Leucine biosynthesis</keyword>
<sequence>MAETVHSIHAATPPRTYFDKIWDEHFIKAFDGREHLLQIDRLMLHEAMGTVAMRELRQEGRAVASPGQVFSLIDHAVQTKPGIGPRKGWNDIGTQLIDESRLLSRELGLHFIDADDARQGIAHVIAPELGIALPGLTVVCPDSHTCTLGGLGVLAWGIGASECKHVLATQVLMQTRPRTMRVDFHGTLPPHVYAKDMVLSLIARIGAHGGTGHAVQFTGTAVAALPIEARMTLCNMAIEFSAKYGFVAPDDATYQYLHGRQYAPKDADWDAAEAHWRALARDEGAAFDKEIDIDCSTLEPQVSWGTSPQHVIPISGRIPSPDDYADPGERAWVERALRYQGLEPGTRAQDVAIDAAYIGSCTNARLSDLREAAAVLKGRKVAAGVTAICVPGSSQVKRDAEAEGLDRVFREAGFEWHDAGCGLCAQGKDRFKGERIMSTTNRNFENRQGLGSRTHLASPATVAASAVAGRMANVRQLASGG</sequence>
<dbReference type="InterPro" id="IPR050067">
    <property type="entry name" value="IPM_dehydratase_rel_enz"/>
</dbReference>
<protein>
    <recommendedName>
        <fullName evidence="6">3-isopropylmalate dehydratase</fullName>
        <ecNumber evidence="6">4.2.1.33</ecNumber>
    </recommendedName>
</protein>
<dbReference type="EMBL" id="CP016171">
    <property type="protein sequence ID" value="ANN70654.1"/>
    <property type="molecule type" value="Genomic_DNA"/>
</dbReference>
<dbReference type="STRING" id="463025.BAU08_04300"/>
<evidence type="ECO:0000256" key="9">
    <source>
        <dbReference type="ARBA" id="ARBA00022605"/>
    </source>
</evidence>
<evidence type="ECO:0000256" key="11">
    <source>
        <dbReference type="ARBA" id="ARBA00023004"/>
    </source>
</evidence>
<evidence type="ECO:0000256" key="5">
    <source>
        <dbReference type="ARBA" id="ARBA00011271"/>
    </source>
</evidence>
<evidence type="ECO:0000259" key="15">
    <source>
        <dbReference type="Pfam" id="PF00330"/>
    </source>
</evidence>
<keyword evidence="11" id="KW-0408">Iron</keyword>
<keyword evidence="12" id="KW-0411">Iron-sulfur</keyword>
<evidence type="ECO:0000256" key="1">
    <source>
        <dbReference type="ARBA" id="ARBA00000491"/>
    </source>
</evidence>
<evidence type="ECO:0000313" key="16">
    <source>
        <dbReference type="EMBL" id="ANN70654.1"/>
    </source>
</evidence>
<evidence type="ECO:0000256" key="13">
    <source>
        <dbReference type="ARBA" id="ARBA00023239"/>
    </source>
</evidence>
<dbReference type="NCBIfam" id="NF004016">
    <property type="entry name" value="PRK05478.1"/>
    <property type="match status" value="1"/>
</dbReference>
<dbReference type="GO" id="GO:0003861">
    <property type="term" value="F:3-isopropylmalate dehydratase activity"/>
    <property type="evidence" value="ECO:0007669"/>
    <property type="project" value="UniProtKB-EC"/>
</dbReference>
<dbReference type="InterPro" id="IPR001030">
    <property type="entry name" value="Acoase/IPM_deHydtase_lsu_aba"/>
</dbReference>
<comment type="catalytic activity">
    <reaction evidence="1">
        <text>(2R,3S)-3-isopropylmalate = (2S)-2-isopropylmalate</text>
        <dbReference type="Rhea" id="RHEA:32287"/>
        <dbReference type="ChEBI" id="CHEBI:1178"/>
        <dbReference type="ChEBI" id="CHEBI:35121"/>
        <dbReference type="EC" id="4.2.1.33"/>
    </reaction>
</comment>
<evidence type="ECO:0000256" key="2">
    <source>
        <dbReference type="ARBA" id="ARBA00001966"/>
    </source>
</evidence>
<comment type="pathway">
    <text evidence="4">Amino-acid biosynthesis; L-leucine biosynthesis; L-leucine from 3-methyl-2-oxobutanoate: step 2/4.</text>
</comment>
<dbReference type="GO" id="GO:0046872">
    <property type="term" value="F:metal ion binding"/>
    <property type="evidence" value="ECO:0007669"/>
    <property type="project" value="UniProtKB-KW"/>
</dbReference>
<dbReference type="Proteomes" id="UP000092213">
    <property type="component" value="Chromosome"/>
</dbReference>
<reference evidence="16 17" key="1">
    <citation type="submission" date="2016-06" db="EMBL/GenBank/DDBJ databases">
        <title>Complete genome sequences of Bordetella bronchialis and Bordetella flabilis.</title>
        <authorList>
            <person name="LiPuma J.J."/>
            <person name="Spilker T."/>
        </authorList>
    </citation>
    <scope>NUCLEOTIDE SEQUENCE [LARGE SCALE GENOMIC DNA]</scope>
    <source>
        <strain evidence="16 17">AU17976</strain>
    </source>
</reference>
<keyword evidence="9" id="KW-0028">Amino-acid biosynthesis</keyword>
<dbReference type="InterPro" id="IPR018136">
    <property type="entry name" value="Aconitase_4Fe-4S_BS"/>
</dbReference>
<evidence type="ECO:0000256" key="12">
    <source>
        <dbReference type="ARBA" id="ARBA00023014"/>
    </source>
</evidence>
<evidence type="ECO:0000313" key="17">
    <source>
        <dbReference type="Proteomes" id="UP000092213"/>
    </source>
</evidence>
<gene>
    <name evidence="16" type="ORF">BAU08_04300</name>
</gene>
<evidence type="ECO:0000256" key="4">
    <source>
        <dbReference type="ARBA" id="ARBA00004729"/>
    </source>
</evidence>
<comment type="function">
    <text evidence="3">Catalyzes the isomerization between 2-isopropylmalate and 3-isopropylmalate, via the formation of 2-isopropylmaleate.</text>
</comment>
<keyword evidence="13" id="KW-0456">Lyase</keyword>
<dbReference type="EC" id="4.2.1.33" evidence="6"/>
<dbReference type="RefSeq" id="WP_066668294.1">
    <property type="nucleotide sequence ID" value="NZ_CP016171.1"/>
</dbReference>
<dbReference type="InterPro" id="IPR036008">
    <property type="entry name" value="Aconitase_4Fe-4S_dom"/>
</dbReference>
<dbReference type="SUPFAM" id="SSF53732">
    <property type="entry name" value="Aconitase iron-sulfur domain"/>
    <property type="match status" value="1"/>
</dbReference>
<evidence type="ECO:0000256" key="7">
    <source>
        <dbReference type="ARBA" id="ARBA00022430"/>
    </source>
</evidence>
<dbReference type="Pfam" id="PF00330">
    <property type="entry name" value="Aconitase"/>
    <property type="match status" value="1"/>
</dbReference>
<dbReference type="Gene3D" id="3.30.499.10">
    <property type="entry name" value="Aconitase, domain 3"/>
    <property type="match status" value="2"/>
</dbReference>
<dbReference type="GO" id="GO:0051539">
    <property type="term" value="F:4 iron, 4 sulfur cluster binding"/>
    <property type="evidence" value="ECO:0007669"/>
    <property type="project" value="UniProtKB-KW"/>
</dbReference>
<keyword evidence="10" id="KW-0479">Metal-binding</keyword>
<proteinExistence type="predicted"/>